<accession>A0A1F4VRE8</accession>
<dbReference type="SUPFAM" id="SSF54768">
    <property type="entry name" value="dsRNA-binding domain-like"/>
    <property type="match status" value="1"/>
</dbReference>
<dbReference type="InterPro" id="IPR014721">
    <property type="entry name" value="Ribsml_uS5_D2-typ_fold_subgr"/>
</dbReference>
<dbReference type="InterPro" id="IPR000851">
    <property type="entry name" value="Ribosomal_uS5"/>
</dbReference>
<evidence type="ECO:0000256" key="6">
    <source>
        <dbReference type="PROSITE-ProRule" id="PRU00268"/>
    </source>
</evidence>
<comment type="caution">
    <text evidence="9">The sequence shown here is derived from an EMBL/GenBank/DDBJ whole genome shotgun (WGS) entry which is preliminary data.</text>
</comment>
<keyword evidence="3 6" id="KW-0687">Ribonucleoprotein</keyword>
<dbReference type="Pfam" id="PF03719">
    <property type="entry name" value="Ribosomal_S5_C"/>
    <property type="match status" value="1"/>
</dbReference>
<reference evidence="9 10" key="1">
    <citation type="journal article" date="2016" name="Nat. Commun.">
        <title>Thousands of microbial genomes shed light on interconnected biogeochemical processes in an aquifer system.</title>
        <authorList>
            <person name="Anantharaman K."/>
            <person name="Brown C.T."/>
            <person name="Hug L.A."/>
            <person name="Sharon I."/>
            <person name="Castelle C.J."/>
            <person name="Probst A.J."/>
            <person name="Thomas B.C."/>
            <person name="Singh A."/>
            <person name="Wilkins M.J."/>
            <person name="Karaoz U."/>
            <person name="Brodie E.L."/>
            <person name="Williams K.H."/>
            <person name="Hubbard S.S."/>
            <person name="Banfield J.F."/>
        </authorList>
    </citation>
    <scope>NUCLEOTIDE SEQUENCE [LARGE SCALE GENOMIC DNA]</scope>
</reference>
<feature type="domain" description="S5 DRBM" evidence="8">
    <location>
        <begin position="17"/>
        <end position="80"/>
    </location>
</feature>
<dbReference type="PANTHER" id="PTHR48277">
    <property type="entry name" value="MITOCHONDRIAL RIBOSOMAL PROTEIN S5"/>
    <property type="match status" value="1"/>
</dbReference>
<evidence type="ECO:0000256" key="5">
    <source>
        <dbReference type="ARBA" id="ARBA00035519"/>
    </source>
</evidence>
<evidence type="ECO:0000256" key="7">
    <source>
        <dbReference type="RuleBase" id="RU003823"/>
    </source>
</evidence>
<dbReference type="GO" id="GO:0005840">
    <property type="term" value="C:ribosome"/>
    <property type="evidence" value="ECO:0007669"/>
    <property type="project" value="UniProtKB-KW"/>
</dbReference>
<proteinExistence type="inferred from homology"/>
<dbReference type="PROSITE" id="PS50881">
    <property type="entry name" value="S5_DSRBD"/>
    <property type="match status" value="1"/>
</dbReference>
<dbReference type="GO" id="GO:0003735">
    <property type="term" value="F:structural constituent of ribosome"/>
    <property type="evidence" value="ECO:0007669"/>
    <property type="project" value="UniProtKB-UniRule"/>
</dbReference>
<dbReference type="InterPro" id="IPR020568">
    <property type="entry name" value="Ribosomal_Su5_D2-typ_SF"/>
</dbReference>
<sequence length="162" mass="17203">MAFESKIDNQDEHTAQLSEKVIELKRVSKKTKGGNRMGFTALVAVGDKNGSVGIGLGKAKDVKSAIEKGMRQAKKEMVLIPLVGHTIPHSLIVKEGAAHLIMKPAPSGSGVIAGGAVRVLADLSGIKDISIKIVGTRNKLKTVYATMSGFSKMRISEPKEKV</sequence>
<dbReference type="EMBL" id="MEVK01000008">
    <property type="protein sequence ID" value="OGC59771.1"/>
    <property type="molecule type" value="Genomic_DNA"/>
</dbReference>
<name>A0A1F4VRE8_UNCKA</name>
<protein>
    <recommendedName>
        <fullName evidence="4">Small ribosomal subunit protein uS5</fullName>
    </recommendedName>
    <alternativeName>
        <fullName evidence="5">30S ribosomal protein S5</fullName>
    </alternativeName>
</protein>
<dbReference type="GO" id="GO:0003723">
    <property type="term" value="F:RNA binding"/>
    <property type="evidence" value="ECO:0007669"/>
    <property type="project" value="InterPro"/>
</dbReference>
<evidence type="ECO:0000256" key="2">
    <source>
        <dbReference type="ARBA" id="ARBA00022980"/>
    </source>
</evidence>
<dbReference type="InterPro" id="IPR005324">
    <property type="entry name" value="Ribosomal_uS5_C"/>
</dbReference>
<dbReference type="GO" id="GO:1990904">
    <property type="term" value="C:ribonucleoprotein complex"/>
    <property type="evidence" value="ECO:0007669"/>
    <property type="project" value="UniProtKB-UniRule"/>
</dbReference>
<evidence type="ECO:0000256" key="3">
    <source>
        <dbReference type="ARBA" id="ARBA00023274"/>
    </source>
</evidence>
<evidence type="ECO:0000259" key="8">
    <source>
        <dbReference type="PROSITE" id="PS50881"/>
    </source>
</evidence>
<evidence type="ECO:0000256" key="1">
    <source>
        <dbReference type="ARBA" id="ARBA00008945"/>
    </source>
</evidence>
<evidence type="ECO:0000256" key="4">
    <source>
        <dbReference type="ARBA" id="ARBA00035255"/>
    </source>
</evidence>
<dbReference type="FunFam" id="3.30.230.10:FF:000002">
    <property type="entry name" value="30S ribosomal protein S5"/>
    <property type="match status" value="1"/>
</dbReference>
<organism evidence="9 10">
    <name type="scientific">candidate division WWE3 bacterium RIFCSPLOWO2_01_FULL_42_11</name>
    <dbReference type="NCBI Taxonomy" id="1802627"/>
    <lineage>
        <taxon>Bacteria</taxon>
        <taxon>Katanobacteria</taxon>
    </lineage>
</organism>
<evidence type="ECO:0000313" key="10">
    <source>
        <dbReference type="Proteomes" id="UP000178964"/>
    </source>
</evidence>
<dbReference type="GO" id="GO:0006412">
    <property type="term" value="P:translation"/>
    <property type="evidence" value="ECO:0007669"/>
    <property type="project" value="InterPro"/>
</dbReference>
<dbReference type="SUPFAM" id="SSF54211">
    <property type="entry name" value="Ribosomal protein S5 domain 2-like"/>
    <property type="match status" value="1"/>
</dbReference>
<dbReference type="PANTHER" id="PTHR48277:SF1">
    <property type="entry name" value="MITOCHONDRIAL RIBOSOMAL PROTEIN S5"/>
    <property type="match status" value="1"/>
</dbReference>
<keyword evidence="2 6" id="KW-0689">Ribosomal protein</keyword>
<dbReference type="Pfam" id="PF00333">
    <property type="entry name" value="Ribosomal_S5"/>
    <property type="match status" value="1"/>
</dbReference>
<dbReference type="AlphaFoldDB" id="A0A1F4VRE8"/>
<dbReference type="STRING" id="1802627.A3A70_01185"/>
<evidence type="ECO:0000313" key="9">
    <source>
        <dbReference type="EMBL" id="OGC59771.1"/>
    </source>
</evidence>
<dbReference type="Gene3D" id="3.30.230.10">
    <property type="match status" value="1"/>
</dbReference>
<dbReference type="GO" id="GO:0005737">
    <property type="term" value="C:cytoplasm"/>
    <property type="evidence" value="ECO:0007669"/>
    <property type="project" value="UniProtKB-ARBA"/>
</dbReference>
<dbReference type="Proteomes" id="UP000178964">
    <property type="component" value="Unassembled WGS sequence"/>
</dbReference>
<gene>
    <name evidence="9" type="ORF">A3A70_01185</name>
</gene>
<dbReference type="InterPro" id="IPR013810">
    <property type="entry name" value="Ribosomal_uS5_N"/>
</dbReference>
<dbReference type="Gene3D" id="3.30.160.20">
    <property type="match status" value="1"/>
</dbReference>
<comment type="similarity">
    <text evidence="1 7">Belongs to the universal ribosomal protein uS5 family.</text>
</comment>